<dbReference type="InterPro" id="IPR015943">
    <property type="entry name" value="WD40/YVTN_repeat-like_dom_sf"/>
</dbReference>
<keyword evidence="3" id="KW-1185">Reference proteome</keyword>
<dbReference type="Gene3D" id="2.130.10.10">
    <property type="entry name" value="YVTN repeat-like/Quinoprotein amine dehydrogenase"/>
    <property type="match status" value="2"/>
</dbReference>
<dbReference type="InterPro" id="IPR036322">
    <property type="entry name" value="WD40_repeat_dom_sf"/>
</dbReference>
<feature type="compositionally biased region" description="Polar residues" evidence="1">
    <location>
        <begin position="133"/>
        <end position="145"/>
    </location>
</feature>
<dbReference type="Proteomes" id="UP000824469">
    <property type="component" value="Unassembled WGS sequence"/>
</dbReference>
<feature type="compositionally biased region" description="Basic and acidic residues" evidence="1">
    <location>
        <begin position="209"/>
        <end position="225"/>
    </location>
</feature>
<accession>A0AA38GVW8</accession>
<dbReference type="SUPFAM" id="SSF50978">
    <property type="entry name" value="WD40 repeat-like"/>
    <property type="match status" value="1"/>
</dbReference>
<feature type="compositionally biased region" description="Basic and acidic residues" evidence="1">
    <location>
        <begin position="1"/>
        <end position="17"/>
    </location>
</feature>
<dbReference type="EMBL" id="JAHRHJ020000001">
    <property type="protein sequence ID" value="KAH9328870.1"/>
    <property type="molecule type" value="Genomic_DNA"/>
</dbReference>
<feature type="region of interest" description="Disordered" evidence="1">
    <location>
        <begin position="74"/>
        <end position="246"/>
    </location>
</feature>
<proteinExistence type="predicted"/>
<dbReference type="SMART" id="SM00320">
    <property type="entry name" value="WD40"/>
    <property type="match status" value="5"/>
</dbReference>
<feature type="region of interest" description="Disordered" evidence="1">
    <location>
        <begin position="1"/>
        <end position="40"/>
    </location>
</feature>
<evidence type="ECO:0000313" key="2">
    <source>
        <dbReference type="EMBL" id="KAH9328870.1"/>
    </source>
</evidence>
<protein>
    <submittedName>
        <fullName evidence="2">Uncharacterized protein</fullName>
    </submittedName>
</protein>
<feature type="compositionally biased region" description="Polar residues" evidence="1">
    <location>
        <begin position="89"/>
        <end position="98"/>
    </location>
</feature>
<feature type="compositionally biased region" description="Low complexity" evidence="1">
    <location>
        <begin position="18"/>
        <end position="28"/>
    </location>
</feature>
<dbReference type="InterPro" id="IPR001680">
    <property type="entry name" value="WD40_rpt"/>
</dbReference>
<comment type="caution">
    <text evidence="2">The sequence shown here is derived from an EMBL/GenBank/DDBJ whole genome shotgun (WGS) entry which is preliminary data.</text>
</comment>
<evidence type="ECO:0000313" key="3">
    <source>
        <dbReference type="Proteomes" id="UP000824469"/>
    </source>
</evidence>
<feature type="compositionally biased region" description="Basic and acidic residues" evidence="1">
    <location>
        <begin position="99"/>
        <end position="124"/>
    </location>
</feature>
<dbReference type="AlphaFoldDB" id="A0AA38GVW8"/>
<feature type="compositionally biased region" description="Polar residues" evidence="1">
    <location>
        <begin position="159"/>
        <end position="186"/>
    </location>
</feature>
<gene>
    <name evidence="2" type="ORF">KI387_000978</name>
</gene>
<reference evidence="2 3" key="1">
    <citation type="journal article" date="2021" name="Nat. Plants">
        <title>The Taxus genome provides insights into paclitaxel biosynthesis.</title>
        <authorList>
            <person name="Xiong X."/>
            <person name="Gou J."/>
            <person name="Liao Q."/>
            <person name="Li Y."/>
            <person name="Zhou Q."/>
            <person name="Bi G."/>
            <person name="Li C."/>
            <person name="Du R."/>
            <person name="Wang X."/>
            <person name="Sun T."/>
            <person name="Guo L."/>
            <person name="Liang H."/>
            <person name="Lu P."/>
            <person name="Wu Y."/>
            <person name="Zhang Z."/>
            <person name="Ro D.K."/>
            <person name="Shang Y."/>
            <person name="Huang S."/>
            <person name="Yan J."/>
        </authorList>
    </citation>
    <scope>NUCLEOTIDE SEQUENCE [LARGE SCALE GENOMIC DNA]</scope>
    <source>
        <strain evidence="2">Ta-2019</strain>
    </source>
</reference>
<name>A0AA38GVW8_TAXCH</name>
<sequence length="572" mass="63722">MEIPLKRPKLEPNDENKNSNNHNTTNYKNHQRQTSPDTAEGLEAIVALVEHRRKEVAQLTNKLENVKSQLEEAERKLSDAEARLAKVQHPQQQSQDVSKTTKSDDPVVKVKTERLSPSKVKTERMSPSPARADQTNSKALLQTKPTLLIPSAAPKMGSSMRSTEVNRTIPISSGKNVIPSRSQSHSENPKSKGDIFNAKSANQSESGESQERRPKRKLEQKEHMELIPSIRSSRSPEKVSFQSGSLISSQHKRKLRSLVLNPISEQLFATSALDGLVNLWQLQGKGLNASLLSTIDCQSPIQRRWPEDMTWHPYGDSLFLAYTADGGDNQVSIINLNVSKKKVTFLEDKPHIRGIVNSISFMPWDDLCFATGGSDHAVVMWTEKESGGGWKSKTLHRNQHSSAVMGVAGMQQKQIVLSAGADKRIVGFDARIARADFKHQLESKAMGVLPNPADFNLFMVQTGTPERQLRLFDIRVRQSEIHAFGWKQESSESQSALINQTWSPDGLYIASGSVDPRFHIFDIRYNSSAPSQSVSAHSKRVFKAAWHHSLPLVVSISSDLHIGLHKMHKSSG</sequence>
<dbReference type="Pfam" id="PF00400">
    <property type="entry name" value="WD40"/>
    <property type="match status" value="1"/>
</dbReference>
<dbReference type="PANTHER" id="PTHR47232:SF1">
    <property type="entry name" value="TRANSDUCIN FAMILY PROTEIN _ WD-40 REPEAT FAMILY PROTEIN"/>
    <property type="match status" value="1"/>
</dbReference>
<dbReference type="PANTHER" id="PTHR47232">
    <property type="entry name" value="TRANSDUCIN FAMILY PROTEIN / WD-40 REPEAT FAMILY PROTEIN"/>
    <property type="match status" value="1"/>
</dbReference>
<feature type="compositionally biased region" description="Basic and acidic residues" evidence="1">
    <location>
        <begin position="74"/>
        <end position="84"/>
    </location>
</feature>
<evidence type="ECO:0000256" key="1">
    <source>
        <dbReference type="SAM" id="MobiDB-lite"/>
    </source>
</evidence>
<dbReference type="OMA" id="VLHATWH"/>
<organism evidence="2 3">
    <name type="scientific">Taxus chinensis</name>
    <name type="common">Chinese yew</name>
    <name type="synonym">Taxus wallichiana var. chinensis</name>
    <dbReference type="NCBI Taxonomy" id="29808"/>
    <lineage>
        <taxon>Eukaryota</taxon>
        <taxon>Viridiplantae</taxon>
        <taxon>Streptophyta</taxon>
        <taxon>Embryophyta</taxon>
        <taxon>Tracheophyta</taxon>
        <taxon>Spermatophyta</taxon>
        <taxon>Pinopsida</taxon>
        <taxon>Pinidae</taxon>
        <taxon>Conifers II</taxon>
        <taxon>Cupressales</taxon>
        <taxon>Taxaceae</taxon>
        <taxon>Taxus</taxon>
    </lineage>
</organism>